<feature type="repeat" description="WD" evidence="3">
    <location>
        <begin position="854"/>
        <end position="894"/>
    </location>
</feature>
<evidence type="ECO:0000259" key="5">
    <source>
        <dbReference type="PROSITE" id="PS50837"/>
    </source>
</evidence>
<feature type="repeat" description="WD" evidence="3">
    <location>
        <begin position="813"/>
        <end position="853"/>
    </location>
</feature>
<dbReference type="CDD" id="cd00200">
    <property type="entry name" value="WD40"/>
    <property type="match status" value="2"/>
</dbReference>
<dbReference type="Pfam" id="PF17100">
    <property type="entry name" value="NACHT_N"/>
    <property type="match status" value="1"/>
</dbReference>
<sequence length="1365" mass="151779">MSKMIQSPIAATEANRRGIEYVIKRMDWYWKLASAILEDNANKSGISGGIRQELEAGVRQELETQVVDLYASLLSYEIKSVCSYYRNRGLALLRDIAGLDDWNGDMKNIQDAERAFYDDSNTYANLKIVSNLDRLVSHAETQSTVHLAKEDQQCIKDLRLTDPVDDKKRIEQTKGGLLQDSYRWILDNPEYQQWNNSGENRLLWIRGDPGKGKTMLLCGIINELNRQQSLSGLVSYFFFQATDQQLNNATAALRGLILMLVRQQPSLISHVRKRYDEAGEKLFEGANTWFALSDIFTTILQDPVLKGAYLVVDALDECVSDQQKLLDLIVRVSGTAARVKWIVSSRNLSAIEERLQLAKQKVKLSLELNAESIANAVKIYIGEKVHQLSDLKGFDENTHRRVRDYLLENANDTFLWVALVCQNLEKYRRWKVLDMLDAFPPGLDSLYKRIMGQVLEGDEGDVNLCKQILLVMMSVYRPINLQELGSLIEMNPEVSEDVGYLRDIVALCGSFLTIREDTVYFVHQSAKDYLSKNERAIFASGLEDVHQTMTSLSLQVMGRILRKNICALPWLGLLSDHGIHMSKTDPLSAIRYSCVHWVDHLCKGHAMEPYLEDNGLVYLFLREHLLHWFEALSLLHQISAGVLAISVLKDLIAAKSPEGELLSFLRDAHRFILYNRRGVELAPLQVYSSALLCSPTQSIVRKAFQRDFPTWIQNRPAVEDSWSPCLQTLEGHTDTVNSINFSADLMQIASGSDDDTIKTWDIITGACIQTLRGHTDAVRTVAFTADSRRIVSGSRDTSIRIWDLTNGACCRTLWGHTDSIRAIALLENDQIASASGDATIKIWDIKTGSCLQTLKGHTGPVGSVAPLAGGLVASGGWERTIKIWDVATGLCNQTLEGHTREVTSVTPLENGQLVSASWDKTIRLWDIATGTCGRIFKGHEEVVTSTAILANGQIASASWDHTIKIWDMATEVCIQTFEGHQAAFYSVVSLSNGQIASGSGDGNVKLWDTTMSASVESTRHHQDHIESIAFSSDGRQVASGTVDNKIKIWDADTGACIQTLVGHTEPVRSVSFLTNGQVVSGSDDTKVNLWDVDTGACVRTFKGHDGWVLSVAASADGQRIASGSADKTVRIWDTATGECTRTLDGHDTSVGAVAFSIDGRWLASGADDGRIMAYSEASGSYRKLGKHSRFIRSVAVSPDGLYAASGAFNSIKVWHIAARKCILKSHVGRGGYLPFDHLSFDPAMRYRIYSNFGYLDLHLKPLKDKSHDESQDESQDESDDESDDENEDEDELVQSSRPPSPTSPVTFRGFGLDWRVEWIVKDGKPLFWLPPEYRSYYSAAAGSTVALCVSETRVSIFKFSDAGLE</sequence>
<dbReference type="PROSITE" id="PS50837">
    <property type="entry name" value="NACHT"/>
    <property type="match status" value="1"/>
</dbReference>
<feature type="repeat" description="WD" evidence="3">
    <location>
        <begin position="936"/>
        <end position="976"/>
    </location>
</feature>
<feature type="repeat" description="WD" evidence="3">
    <location>
        <begin position="729"/>
        <end position="770"/>
    </location>
</feature>
<dbReference type="PANTHER" id="PTHR19879">
    <property type="entry name" value="TRANSCRIPTION INITIATION FACTOR TFIID"/>
    <property type="match status" value="1"/>
</dbReference>
<feature type="compositionally biased region" description="Acidic residues" evidence="4">
    <location>
        <begin position="1270"/>
        <end position="1292"/>
    </location>
</feature>
<feature type="repeat" description="WD" evidence="3">
    <location>
        <begin position="1060"/>
        <end position="1100"/>
    </location>
</feature>
<accession>A0A2T4BV32</accession>
<dbReference type="Gene3D" id="2.130.10.10">
    <property type="entry name" value="YVTN repeat-like/Quinoprotein amine dehydrogenase"/>
    <property type="match status" value="3"/>
</dbReference>
<dbReference type="InterPro" id="IPR007111">
    <property type="entry name" value="NACHT_NTPase"/>
</dbReference>
<evidence type="ECO:0000256" key="3">
    <source>
        <dbReference type="PROSITE-ProRule" id="PRU00221"/>
    </source>
</evidence>
<protein>
    <submittedName>
        <fullName evidence="6">WD40 repeat-like protein</fullName>
    </submittedName>
</protein>
<dbReference type="Proteomes" id="UP000240760">
    <property type="component" value="Unassembled WGS sequence"/>
</dbReference>
<feature type="region of interest" description="Disordered" evidence="4">
    <location>
        <begin position="1265"/>
        <end position="1304"/>
    </location>
</feature>
<dbReference type="InterPro" id="IPR031359">
    <property type="entry name" value="NACHT_N"/>
</dbReference>
<feature type="domain" description="NACHT" evidence="5">
    <location>
        <begin position="201"/>
        <end position="422"/>
    </location>
</feature>
<dbReference type="Pfam" id="PF00400">
    <property type="entry name" value="WD40"/>
    <property type="match status" value="12"/>
</dbReference>
<dbReference type="EMBL" id="KZ679139">
    <property type="protein sequence ID" value="PTB73106.1"/>
    <property type="molecule type" value="Genomic_DNA"/>
</dbReference>
<keyword evidence="1 3" id="KW-0853">WD repeat</keyword>
<dbReference type="OrthoDB" id="538223at2759"/>
<evidence type="ECO:0000256" key="2">
    <source>
        <dbReference type="ARBA" id="ARBA00022737"/>
    </source>
</evidence>
<dbReference type="InterPro" id="IPR027417">
    <property type="entry name" value="P-loop_NTPase"/>
</dbReference>
<evidence type="ECO:0000256" key="4">
    <source>
        <dbReference type="SAM" id="MobiDB-lite"/>
    </source>
</evidence>
<proteinExistence type="predicted"/>
<dbReference type="InterPro" id="IPR019775">
    <property type="entry name" value="WD40_repeat_CS"/>
</dbReference>
<feature type="repeat" description="WD" evidence="3">
    <location>
        <begin position="895"/>
        <end position="935"/>
    </location>
</feature>
<dbReference type="FunFam" id="3.40.50.300:FF:001638">
    <property type="entry name" value="NACHT and WD40 domain protein"/>
    <property type="match status" value="1"/>
</dbReference>
<dbReference type="Gene3D" id="3.40.50.300">
    <property type="entry name" value="P-loop containing nucleotide triphosphate hydrolases"/>
    <property type="match status" value="1"/>
</dbReference>
<evidence type="ECO:0000256" key="1">
    <source>
        <dbReference type="ARBA" id="ARBA00022574"/>
    </source>
</evidence>
<feature type="repeat" description="WD" evidence="3">
    <location>
        <begin position="1143"/>
        <end position="1184"/>
    </location>
</feature>
<dbReference type="InterPro" id="IPR056884">
    <property type="entry name" value="NPHP3-like_N"/>
</dbReference>
<feature type="repeat" description="WD" evidence="3">
    <location>
        <begin position="1018"/>
        <end position="1059"/>
    </location>
</feature>
<dbReference type="PRINTS" id="PR00320">
    <property type="entry name" value="GPROTEINBRPT"/>
</dbReference>
<dbReference type="PANTHER" id="PTHR19879:SF9">
    <property type="entry name" value="TRANSCRIPTION INITIATION FACTOR TFIID SUBUNIT 5"/>
    <property type="match status" value="1"/>
</dbReference>
<feature type="repeat" description="WD" evidence="3">
    <location>
        <begin position="1101"/>
        <end position="1142"/>
    </location>
</feature>
<evidence type="ECO:0000313" key="6">
    <source>
        <dbReference type="EMBL" id="PTB73106.1"/>
    </source>
</evidence>
<dbReference type="SMART" id="SM00320">
    <property type="entry name" value="WD40"/>
    <property type="match status" value="12"/>
</dbReference>
<name>A0A2T4BV32_TRILO</name>
<keyword evidence="2" id="KW-0677">Repeat</keyword>
<dbReference type="PROSITE" id="PS50082">
    <property type="entry name" value="WD_REPEATS_2"/>
    <property type="match status" value="11"/>
</dbReference>
<organism evidence="6 7">
    <name type="scientific">Trichoderma longibrachiatum ATCC 18648</name>
    <dbReference type="NCBI Taxonomy" id="983965"/>
    <lineage>
        <taxon>Eukaryota</taxon>
        <taxon>Fungi</taxon>
        <taxon>Dikarya</taxon>
        <taxon>Ascomycota</taxon>
        <taxon>Pezizomycotina</taxon>
        <taxon>Sordariomycetes</taxon>
        <taxon>Hypocreomycetidae</taxon>
        <taxon>Hypocreales</taxon>
        <taxon>Hypocreaceae</taxon>
        <taxon>Trichoderma</taxon>
    </lineage>
</organism>
<dbReference type="STRING" id="983965.A0A2T4BV32"/>
<evidence type="ECO:0000313" key="7">
    <source>
        <dbReference type="Proteomes" id="UP000240760"/>
    </source>
</evidence>
<dbReference type="PROSITE" id="PS00678">
    <property type="entry name" value="WD_REPEATS_1"/>
    <property type="match status" value="8"/>
</dbReference>
<dbReference type="PROSITE" id="PS50294">
    <property type="entry name" value="WD_REPEATS_REGION"/>
    <property type="match status" value="10"/>
</dbReference>
<dbReference type="SUPFAM" id="SSF52540">
    <property type="entry name" value="P-loop containing nucleoside triphosphate hydrolases"/>
    <property type="match status" value="1"/>
</dbReference>
<dbReference type="Pfam" id="PF24883">
    <property type="entry name" value="NPHP3_N"/>
    <property type="match status" value="1"/>
</dbReference>
<gene>
    <name evidence="6" type="ORF">M440DRAFT_1073406</name>
</gene>
<reference evidence="6 7" key="1">
    <citation type="submission" date="2016-07" db="EMBL/GenBank/DDBJ databases">
        <title>Multiple horizontal gene transfer events from other fungi enriched the ability of initially mycotrophic Trichoderma (Ascomycota) to feed on dead plant biomass.</title>
        <authorList>
            <consortium name="DOE Joint Genome Institute"/>
            <person name="Aerts A."/>
            <person name="Atanasova L."/>
            <person name="Chenthamara K."/>
            <person name="Zhang J."/>
            <person name="Grujic M."/>
            <person name="Henrissat B."/>
            <person name="Kuo A."/>
            <person name="Salamov A."/>
            <person name="Lipzen A."/>
            <person name="Labutti K."/>
            <person name="Barry K."/>
            <person name="Miao Y."/>
            <person name="Rahimi M.J."/>
            <person name="Shen Q."/>
            <person name="Grigoriev I.V."/>
            <person name="Kubicek C.P."/>
            <person name="Druzhinina I.S."/>
        </authorList>
    </citation>
    <scope>NUCLEOTIDE SEQUENCE [LARGE SCALE GENOMIC DNA]</scope>
    <source>
        <strain evidence="6 7">ATCC 18648</strain>
    </source>
</reference>
<feature type="repeat" description="WD" evidence="3">
    <location>
        <begin position="977"/>
        <end position="1017"/>
    </location>
</feature>
<dbReference type="SUPFAM" id="SSF50978">
    <property type="entry name" value="WD40 repeat-like"/>
    <property type="match status" value="2"/>
</dbReference>
<dbReference type="InterPro" id="IPR020472">
    <property type="entry name" value="WD40_PAC1"/>
</dbReference>
<feature type="repeat" description="WD" evidence="3">
    <location>
        <begin position="771"/>
        <end position="812"/>
    </location>
</feature>
<dbReference type="InterPro" id="IPR001680">
    <property type="entry name" value="WD40_rpt"/>
</dbReference>
<dbReference type="InterPro" id="IPR036322">
    <property type="entry name" value="WD40_repeat_dom_sf"/>
</dbReference>
<keyword evidence="7" id="KW-1185">Reference proteome</keyword>
<dbReference type="InterPro" id="IPR015943">
    <property type="entry name" value="WD40/YVTN_repeat-like_dom_sf"/>
</dbReference>